<dbReference type="PANTHER" id="PTHR14136:SF17">
    <property type="entry name" value="BTB_POZ DOMAIN-CONTAINING PROTEIN KCTD9"/>
    <property type="match status" value="1"/>
</dbReference>
<keyword evidence="2" id="KW-0812">Transmembrane</keyword>
<feature type="transmembrane region" description="Helical" evidence="2">
    <location>
        <begin position="174"/>
        <end position="197"/>
    </location>
</feature>
<keyword evidence="2" id="KW-1133">Transmembrane helix</keyword>
<proteinExistence type="predicted"/>
<sequence length="636" mass="70274">MAKRVPRRRVDPSNEMPPHPPQKPIADLAPVASELAATAIDLTSLRSAVIDAAGVSTALWFSYLFALLYLFIAVLGVNHEDVFRETPVDLPFLSVKLPLLGFFSLGPVLFLTVHTYVLLHCFFLADKVGVFHSELERQIPDAEVRTRLRRQLPSNVFVQFLAGAREVRKGVVGLMLRIIALISLVVAPVVLLITYQVIFLPYQSESLTWSHRLVFVIDLFILWRLWPSIISGRMKRIRDLRSAEMLGSLTGTIFLLYFVIGVVTFPDELMDRLPLTTWAKQQLFGNQGSQDSILSNRLFLPKVQPIDRTKWKEDVDFDAGETTISLKERNFRGAVLREAVLRNADFTSSDLSDADLGSTDLRGVVFEGASLRRASLQDADLGGASFVSANLQQTQFEFSRAPGASFALADLRGTQIRNAKMIAASFDSADLQGAWFEDVNLVGADFQSAQLQGASFNGVHLQGAFLQGAALWRAELDAGYRGDFDAKENAVALADSDRCSLNFSADPPGGSNSWKEWVSSNFDETGPFESLTGSMERDLEAKLQSTWLACGVIPAARIAKRLSDLACDEDGAPFVAQAIVQRLAQGLWMPGRDLGVQSGPFARRLLNPKVCEGASRLNSVDRRSLEKIARQDPFYQ</sequence>
<dbReference type="InterPro" id="IPR001646">
    <property type="entry name" value="5peptide_repeat"/>
</dbReference>
<name>A0ABY5R781_9HYPH</name>
<geneLocation type="plasmid" evidence="3 4">
    <name>pOM4</name>
</geneLocation>
<feature type="transmembrane region" description="Helical" evidence="2">
    <location>
        <begin position="97"/>
        <end position="119"/>
    </location>
</feature>
<gene>
    <name evidence="3" type="ORF">IHQ72_36145</name>
</gene>
<keyword evidence="3" id="KW-0614">Plasmid</keyword>
<dbReference type="Pfam" id="PF00805">
    <property type="entry name" value="Pentapeptide"/>
    <property type="match status" value="2"/>
</dbReference>
<feature type="region of interest" description="Disordered" evidence="1">
    <location>
        <begin position="1"/>
        <end position="25"/>
    </location>
</feature>
<feature type="transmembrane region" description="Helical" evidence="2">
    <location>
        <begin position="246"/>
        <end position="265"/>
    </location>
</feature>
<reference evidence="3" key="1">
    <citation type="submission" date="2020-09" db="EMBL/GenBank/DDBJ databases">
        <title>Rhizobia associated with sainfoin plants.</title>
        <authorList>
            <person name="Asharfi S."/>
            <person name="Kuzmanovic N."/>
            <person name="Bunk B."/>
            <person name="Sproeer C."/>
            <person name="Becker M."/>
            <person name="Thuenen T."/>
        </authorList>
    </citation>
    <scope>NUCLEOTIDE SEQUENCE</scope>
    <source>
        <strain evidence="3">OM4</strain>
        <plasmid evidence="3">pOM4</plasmid>
    </source>
</reference>
<evidence type="ECO:0000256" key="2">
    <source>
        <dbReference type="SAM" id="Phobius"/>
    </source>
</evidence>
<evidence type="ECO:0000313" key="3">
    <source>
        <dbReference type="EMBL" id="UVC19336.1"/>
    </source>
</evidence>
<dbReference type="SUPFAM" id="SSF141571">
    <property type="entry name" value="Pentapeptide repeat-like"/>
    <property type="match status" value="1"/>
</dbReference>
<dbReference type="Proteomes" id="UP001058098">
    <property type="component" value="Plasmid pOM4"/>
</dbReference>
<protein>
    <submittedName>
        <fullName evidence="3">Pentapeptide repeat-containing protein</fullName>
    </submittedName>
</protein>
<feature type="transmembrane region" description="Helical" evidence="2">
    <location>
        <begin position="52"/>
        <end position="77"/>
    </location>
</feature>
<accession>A0ABY5R781</accession>
<dbReference type="EMBL" id="CP062230">
    <property type="protein sequence ID" value="UVC19336.1"/>
    <property type="molecule type" value="Genomic_DNA"/>
</dbReference>
<keyword evidence="2" id="KW-0472">Membrane</keyword>
<evidence type="ECO:0000313" key="4">
    <source>
        <dbReference type="Proteomes" id="UP001058098"/>
    </source>
</evidence>
<keyword evidence="4" id="KW-1185">Reference proteome</keyword>
<dbReference type="InterPro" id="IPR051082">
    <property type="entry name" value="Pentapeptide-BTB/POZ_domain"/>
</dbReference>
<dbReference type="RefSeq" id="WP_258124187.1">
    <property type="nucleotide sequence ID" value="NZ_CP062230.1"/>
</dbReference>
<dbReference type="Gene3D" id="2.160.20.80">
    <property type="entry name" value="E3 ubiquitin-protein ligase SopA"/>
    <property type="match status" value="1"/>
</dbReference>
<dbReference type="PANTHER" id="PTHR14136">
    <property type="entry name" value="BTB_POZ DOMAIN-CONTAINING PROTEIN KCTD9"/>
    <property type="match status" value="1"/>
</dbReference>
<organism evidence="3 4">
    <name type="scientific">Mesorhizobium onobrychidis</name>
    <dbReference type="NCBI Taxonomy" id="2775404"/>
    <lineage>
        <taxon>Bacteria</taxon>
        <taxon>Pseudomonadati</taxon>
        <taxon>Pseudomonadota</taxon>
        <taxon>Alphaproteobacteria</taxon>
        <taxon>Hyphomicrobiales</taxon>
        <taxon>Phyllobacteriaceae</taxon>
        <taxon>Mesorhizobium</taxon>
    </lineage>
</organism>
<evidence type="ECO:0000256" key="1">
    <source>
        <dbReference type="SAM" id="MobiDB-lite"/>
    </source>
</evidence>
<feature type="transmembrane region" description="Helical" evidence="2">
    <location>
        <begin position="209"/>
        <end position="226"/>
    </location>
</feature>